<protein>
    <submittedName>
        <fullName evidence="1">Uncharacterized protein</fullName>
    </submittedName>
</protein>
<accession>A0A6S7IQ17</accession>
<dbReference type="OrthoDB" id="10052386at2759"/>
<evidence type="ECO:0000313" key="1">
    <source>
        <dbReference type="EMBL" id="CAB4019703.1"/>
    </source>
</evidence>
<proteinExistence type="predicted"/>
<dbReference type="EMBL" id="CACRXK020010593">
    <property type="protein sequence ID" value="CAB4019703.1"/>
    <property type="molecule type" value="Genomic_DNA"/>
</dbReference>
<reference evidence="1" key="1">
    <citation type="submission" date="2020-04" db="EMBL/GenBank/DDBJ databases">
        <authorList>
            <person name="Alioto T."/>
            <person name="Alioto T."/>
            <person name="Gomez Garrido J."/>
        </authorList>
    </citation>
    <scope>NUCLEOTIDE SEQUENCE</scope>
    <source>
        <strain evidence="1">A484AB</strain>
    </source>
</reference>
<dbReference type="Proteomes" id="UP001152795">
    <property type="component" value="Unassembled WGS sequence"/>
</dbReference>
<evidence type="ECO:0000313" key="2">
    <source>
        <dbReference type="Proteomes" id="UP001152795"/>
    </source>
</evidence>
<name>A0A6S7IQ17_PARCT</name>
<keyword evidence="2" id="KW-1185">Reference proteome</keyword>
<sequence length="114" mass="13241">MWKSFHSLASNSEFILEFEVYLTPALSPQPISKLFIQSLTRKFFEKIVLAIKKAAAKPESSCMETQLTNVEENILRYAAGYVPFALRRQCLKREHNSEWKQKAKCLAQCLRSRK</sequence>
<dbReference type="AlphaFoldDB" id="A0A6S7IQ17"/>
<organism evidence="1 2">
    <name type="scientific">Paramuricea clavata</name>
    <name type="common">Red gorgonian</name>
    <name type="synonym">Violescent sea-whip</name>
    <dbReference type="NCBI Taxonomy" id="317549"/>
    <lineage>
        <taxon>Eukaryota</taxon>
        <taxon>Metazoa</taxon>
        <taxon>Cnidaria</taxon>
        <taxon>Anthozoa</taxon>
        <taxon>Octocorallia</taxon>
        <taxon>Malacalcyonacea</taxon>
        <taxon>Plexauridae</taxon>
        <taxon>Paramuricea</taxon>
    </lineage>
</organism>
<gene>
    <name evidence="1" type="ORF">PACLA_8A039489</name>
</gene>
<comment type="caution">
    <text evidence="1">The sequence shown here is derived from an EMBL/GenBank/DDBJ whole genome shotgun (WGS) entry which is preliminary data.</text>
</comment>